<protein>
    <recommendedName>
        <fullName evidence="9">Adiponectin receptor protein 1</fullName>
    </recommendedName>
</protein>
<dbReference type="PANTHER" id="PTHR20855">
    <property type="entry name" value="ADIPOR/PROGESTIN RECEPTOR-RELATED"/>
    <property type="match status" value="1"/>
</dbReference>
<evidence type="ECO:0000256" key="5">
    <source>
        <dbReference type="ARBA" id="ARBA00023136"/>
    </source>
</evidence>
<dbReference type="PANTHER" id="PTHR20855:SF52">
    <property type="entry name" value="ADIPONECTIN RECEPTOR PROTEIN"/>
    <property type="match status" value="1"/>
</dbReference>
<evidence type="ECO:0000313" key="8">
    <source>
        <dbReference type="Proteomes" id="UP001433268"/>
    </source>
</evidence>
<evidence type="ECO:0000256" key="4">
    <source>
        <dbReference type="ARBA" id="ARBA00022989"/>
    </source>
</evidence>
<proteinExistence type="inferred from homology"/>
<feature type="transmembrane region" description="Helical" evidence="6">
    <location>
        <begin position="176"/>
        <end position="192"/>
    </location>
</feature>
<organism evidence="7 8">
    <name type="scientific">Apiospora hydei</name>
    <dbReference type="NCBI Taxonomy" id="1337664"/>
    <lineage>
        <taxon>Eukaryota</taxon>
        <taxon>Fungi</taxon>
        <taxon>Dikarya</taxon>
        <taxon>Ascomycota</taxon>
        <taxon>Pezizomycotina</taxon>
        <taxon>Sordariomycetes</taxon>
        <taxon>Xylariomycetidae</taxon>
        <taxon>Amphisphaeriales</taxon>
        <taxon>Apiosporaceae</taxon>
        <taxon>Apiospora</taxon>
    </lineage>
</organism>
<dbReference type="EMBL" id="JAQQWN010000008">
    <property type="protein sequence ID" value="KAK8071409.1"/>
    <property type="molecule type" value="Genomic_DNA"/>
</dbReference>
<dbReference type="Proteomes" id="UP001433268">
    <property type="component" value="Unassembled WGS sequence"/>
</dbReference>
<accession>A0ABR1VJJ9</accession>
<dbReference type="InterPro" id="IPR004254">
    <property type="entry name" value="AdipoR/HlyIII-related"/>
</dbReference>
<dbReference type="Pfam" id="PF03006">
    <property type="entry name" value="HlyIII"/>
    <property type="match status" value="1"/>
</dbReference>
<gene>
    <name evidence="7" type="ORF">PG997_011612</name>
</gene>
<comment type="subcellular location">
    <subcellularLocation>
        <location evidence="1">Membrane</location>
        <topology evidence="1">Multi-pass membrane protein</topology>
    </subcellularLocation>
</comment>
<keyword evidence="4 6" id="KW-1133">Transmembrane helix</keyword>
<evidence type="ECO:0000256" key="6">
    <source>
        <dbReference type="SAM" id="Phobius"/>
    </source>
</evidence>
<evidence type="ECO:0008006" key="9">
    <source>
        <dbReference type="Google" id="ProtNLM"/>
    </source>
</evidence>
<evidence type="ECO:0000256" key="2">
    <source>
        <dbReference type="ARBA" id="ARBA00007018"/>
    </source>
</evidence>
<comment type="similarity">
    <text evidence="2">Belongs to the ADIPOR family.</text>
</comment>
<comment type="caution">
    <text evidence="7">The sequence shown here is derived from an EMBL/GenBank/DDBJ whole genome shotgun (WGS) entry which is preliminary data.</text>
</comment>
<sequence length="260" mass="28985">MSTSSQATANIWSHLLGALWLLRSSLQYLQHQRPIYNASFGNGLALGVYYFAVIVCFALSTFFHTFSDHSPGMHKIGNELDHLGIVLVLWGTGVSGAHFAFNCHEALQIEYVCFLSATALGCGVFTLRPKFRQPAYRTTRFLLYLFLGASLFAPIFHGLVLYGYPVLNSMMGLESFLGLAVINFSGSAVYAARIPERWFPGAFDYLGQSHNLMHVLVLTGALVRLQGLLGVLETGRGHWRKRHAWGLFERTPYLTRPPIP</sequence>
<dbReference type="RefSeq" id="XP_066665217.1">
    <property type="nucleotide sequence ID" value="XM_066815927.1"/>
</dbReference>
<name>A0ABR1VJJ9_9PEZI</name>
<feature type="transmembrane region" description="Helical" evidence="6">
    <location>
        <begin position="109"/>
        <end position="129"/>
    </location>
</feature>
<feature type="transmembrane region" description="Helical" evidence="6">
    <location>
        <begin position="43"/>
        <end position="63"/>
    </location>
</feature>
<dbReference type="GeneID" id="92048987"/>
<feature type="transmembrane region" description="Helical" evidence="6">
    <location>
        <begin position="83"/>
        <end position="102"/>
    </location>
</feature>
<evidence type="ECO:0000313" key="7">
    <source>
        <dbReference type="EMBL" id="KAK8071409.1"/>
    </source>
</evidence>
<feature type="transmembrane region" description="Helical" evidence="6">
    <location>
        <begin position="212"/>
        <end position="232"/>
    </location>
</feature>
<evidence type="ECO:0000256" key="1">
    <source>
        <dbReference type="ARBA" id="ARBA00004141"/>
    </source>
</evidence>
<keyword evidence="5 6" id="KW-0472">Membrane</keyword>
<feature type="transmembrane region" description="Helical" evidence="6">
    <location>
        <begin position="141"/>
        <end position="164"/>
    </location>
</feature>
<keyword evidence="8" id="KW-1185">Reference proteome</keyword>
<keyword evidence="3 6" id="KW-0812">Transmembrane</keyword>
<reference evidence="7 8" key="1">
    <citation type="submission" date="2023-01" db="EMBL/GenBank/DDBJ databases">
        <title>Analysis of 21 Apiospora genomes using comparative genomics revels a genus with tremendous synthesis potential of carbohydrate active enzymes and secondary metabolites.</title>
        <authorList>
            <person name="Sorensen T."/>
        </authorList>
    </citation>
    <scope>NUCLEOTIDE SEQUENCE [LARGE SCALE GENOMIC DNA]</scope>
    <source>
        <strain evidence="7 8">CBS 114990</strain>
    </source>
</reference>
<evidence type="ECO:0000256" key="3">
    <source>
        <dbReference type="ARBA" id="ARBA00022692"/>
    </source>
</evidence>